<dbReference type="Proteomes" id="UP001064048">
    <property type="component" value="Chromosome 11"/>
</dbReference>
<reference evidence="1 2" key="1">
    <citation type="journal article" date="2022" name="Genome Biol. Evol.">
        <title>The Spruce Budworm Genome: Reconstructing the Evolutionary History of Antifreeze Proteins.</title>
        <authorList>
            <person name="Beliveau C."/>
            <person name="Gagne P."/>
            <person name="Picq S."/>
            <person name="Vernygora O."/>
            <person name="Keeling C.I."/>
            <person name="Pinkney K."/>
            <person name="Doucet D."/>
            <person name="Wen F."/>
            <person name="Johnston J.S."/>
            <person name="Maaroufi H."/>
            <person name="Boyle B."/>
            <person name="Laroche J."/>
            <person name="Dewar K."/>
            <person name="Juretic N."/>
            <person name="Blackburn G."/>
            <person name="Nisole A."/>
            <person name="Brunet B."/>
            <person name="Brandao M."/>
            <person name="Lumley L."/>
            <person name="Duan J."/>
            <person name="Quan G."/>
            <person name="Lucarotti C.J."/>
            <person name="Roe A.D."/>
            <person name="Sperling F.A.H."/>
            <person name="Levesque R.C."/>
            <person name="Cusson M."/>
        </authorList>
    </citation>
    <scope>NUCLEOTIDE SEQUENCE [LARGE SCALE GENOMIC DNA]</scope>
    <source>
        <strain evidence="1">Glfc:IPQL:Cfum</strain>
    </source>
</reference>
<comment type="caution">
    <text evidence="1">The sequence shown here is derived from an EMBL/GenBank/DDBJ whole genome shotgun (WGS) entry which is preliminary data.</text>
</comment>
<dbReference type="EMBL" id="CM046111">
    <property type="protein sequence ID" value="KAI8424821.1"/>
    <property type="molecule type" value="Genomic_DNA"/>
</dbReference>
<keyword evidence="2" id="KW-1185">Reference proteome</keyword>
<gene>
    <name evidence="1" type="ORF">MSG28_006750</name>
</gene>
<proteinExistence type="predicted"/>
<organism evidence="1 2">
    <name type="scientific">Choristoneura fumiferana</name>
    <name type="common">Spruce budworm moth</name>
    <name type="synonym">Archips fumiferana</name>
    <dbReference type="NCBI Taxonomy" id="7141"/>
    <lineage>
        <taxon>Eukaryota</taxon>
        <taxon>Metazoa</taxon>
        <taxon>Ecdysozoa</taxon>
        <taxon>Arthropoda</taxon>
        <taxon>Hexapoda</taxon>
        <taxon>Insecta</taxon>
        <taxon>Pterygota</taxon>
        <taxon>Neoptera</taxon>
        <taxon>Endopterygota</taxon>
        <taxon>Lepidoptera</taxon>
        <taxon>Glossata</taxon>
        <taxon>Ditrysia</taxon>
        <taxon>Tortricoidea</taxon>
        <taxon>Tortricidae</taxon>
        <taxon>Tortricinae</taxon>
        <taxon>Choristoneura</taxon>
    </lineage>
</organism>
<protein>
    <submittedName>
        <fullName evidence="1">Uncharacterized protein</fullName>
    </submittedName>
</protein>
<sequence>MTMKIITILVLLFYYASGDKFNFTNYALYRIVPKNIEELTTLHSMIHTNNKDLDFFDEPVNVDGLVSVVTSPGYRKTFDEILKANEIYAEVTIENIQVVIDKERIGKYAHRNVRSMTWDAYYTFEDIYSWLDDVAASNSDVVSLIYGGMSYEGREIKGVKISHGIGRRSIFIEGGIHAREWISYATVNYIINELVYSEDPETQAAARDFDWYIFPCTNPDGYVWTHTDFRLWRKNRKPVGTEFGIDLNRNWNSNWLLKSSSTDPSSNTYAGIGPFSEIEARTLASYIESVADTMEMYLSFHSSGQLLMVPYGNTTDPLDNYYDTIKIGRRAMGSLAVRHGTPYITGNIAEAIYEATGTSVDWVKEKLRIPLTYCYELRDRGQYGHLLPADQILPNSEEVMDSVLALIREGQNAEQVKILRNLQDTDLRYDFWTEPVASAEYVQVMTSPENKLDFQNFLIANNINAEISMNNVQEFVDKQTVKHYTNRNTQSMTWDAYYTLDDIYAWINDLVETYPDVATKVIGGSSFEGREIVGVKISHGEGKSNIFIEGGIHAREWISPVEVEELHEHAYLEQMQAFGASTNPLSEVYAGPGPFSEPETRTMSRYMREIGDKMEMFLTFHSYGQMLLLPFGNTSEPLANYHDAMNIGRRAMGALSVRYGTEYVTGNIVEVLYEATGGTDEWVKEHLDVPLVYCFELRDRFTYGFLLPPEQILPNNEETMDSVLDLIHQGKRIIAISSLSTRLGRAELCTDSFACGTRIWKLCDRYQKPLLAAADNLPTVMLNRFFLYVRKELT</sequence>
<evidence type="ECO:0000313" key="1">
    <source>
        <dbReference type="EMBL" id="KAI8424821.1"/>
    </source>
</evidence>
<accession>A0ACC0JKY5</accession>
<evidence type="ECO:0000313" key="2">
    <source>
        <dbReference type="Proteomes" id="UP001064048"/>
    </source>
</evidence>
<name>A0ACC0JKY5_CHOFU</name>